<evidence type="ECO:0000256" key="6">
    <source>
        <dbReference type="ARBA" id="ARBA00022741"/>
    </source>
</evidence>
<evidence type="ECO:0000259" key="16">
    <source>
        <dbReference type="Pfam" id="PF10458"/>
    </source>
</evidence>
<feature type="domain" description="Valyl-tRNA synthetase tRNA-binding arm" evidence="16">
    <location>
        <begin position="1144"/>
        <end position="1205"/>
    </location>
</feature>
<dbReference type="Pfam" id="PF00133">
    <property type="entry name" value="tRNA-synt_1"/>
    <property type="match status" value="2"/>
</dbReference>
<keyword evidence="7 12" id="KW-0067">ATP-binding</keyword>
<comment type="caution">
    <text evidence="17">The sequence shown here is derived from an EMBL/GenBank/DDBJ whole genome shotgun (WGS) entry which is preliminary data.</text>
</comment>
<evidence type="ECO:0000256" key="2">
    <source>
        <dbReference type="ARBA" id="ARBA00005594"/>
    </source>
</evidence>
<dbReference type="Gene3D" id="1.10.730.10">
    <property type="entry name" value="Isoleucyl-tRNA Synthetase, Domain 1"/>
    <property type="match status" value="1"/>
</dbReference>
<dbReference type="Gene3D" id="3.40.50.620">
    <property type="entry name" value="HUPs"/>
    <property type="match status" value="2"/>
</dbReference>
<dbReference type="InterPro" id="IPR033705">
    <property type="entry name" value="Anticodon_Ia_Val"/>
</dbReference>
<dbReference type="EMBL" id="RBNI01002433">
    <property type="protein sequence ID" value="RUP49297.1"/>
    <property type="molecule type" value="Genomic_DNA"/>
</dbReference>
<dbReference type="InterPro" id="IPR019499">
    <property type="entry name" value="Val-tRNA_synth_tRNA-bd"/>
</dbReference>
<evidence type="ECO:0000256" key="11">
    <source>
        <dbReference type="ARBA" id="ARBA00047552"/>
    </source>
</evidence>
<protein>
    <recommendedName>
        <fullName evidence="3">valine--tRNA ligase</fullName>
        <ecNumber evidence="3">6.1.1.9</ecNumber>
    </recommendedName>
    <alternativeName>
        <fullName evidence="10">Valyl-tRNA synthetase</fullName>
    </alternativeName>
</protein>
<comment type="subcellular location">
    <subcellularLocation>
        <location evidence="1">Cytoplasm</location>
    </subcellularLocation>
</comment>
<dbReference type="SUPFAM" id="SSF46589">
    <property type="entry name" value="tRNA-binding arm"/>
    <property type="match status" value="1"/>
</dbReference>
<dbReference type="PANTHER" id="PTHR11946:SF109">
    <property type="entry name" value="VALINE--TRNA LIGASE"/>
    <property type="match status" value="1"/>
</dbReference>
<feature type="domain" description="Methionyl/Valyl/Leucyl/Isoleucyl-tRNA synthetase anticodon-binding" evidence="15">
    <location>
        <begin position="917"/>
        <end position="1081"/>
    </location>
</feature>
<evidence type="ECO:0000259" key="14">
    <source>
        <dbReference type="Pfam" id="PF00133"/>
    </source>
</evidence>
<keyword evidence="5 12" id="KW-0436">Ligase</keyword>
<dbReference type="EC" id="6.1.1.9" evidence="3"/>
<evidence type="ECO:0000256" key="3">
    <source>
        <dbReference type="ARBA" id="ARBA00013169"/>
    </source>
</evidence>
<dbReference type="HAMAP" id="MF_02004">
    <property type="entry name" value="Val_tRNA_synth_type1"/>
    <property type="match status" value="1"/>
</dbReference>
<evidence type="ECO:0000256" key="8">
    <source>
        <dbReference type="ARBA" id="ARBA00022917"/>
    </source>
</evidence>
<dbReference type="CDD" id="cd07962">
    <property type="entry name" value="Anticodon_Ia_Val"/>
    <property type="match status" value="1"/>
</dbReference>
<feature type="region of interest" description="Disordered" evidence="13">
    <location>
        <begin position="1"/>
        <end position="81"/>
    </location>
</feature>
<dbReference type="FunFam" id="1.10.287.380:FF:000001">
    <property type="entry name" value="Valine--tRNA ligase"/>
    <property type="match status" value="1"/>
</dbReference>
<evidence type="ECO:0000256" key="13">
    <source>
        <dbReference type="SAM" id="MobiDB-lite"/>
    </source>
</evidence>
<dbReference type="InterPro" id="IPR013155">
    <property type="entry name" value="M/V/L/I-tRNA-synth_anticd-bd"/>
</dbReference>
<dbReference type="FunFam" id="3.40.50.620:FF:000457">
    <property type="entry name" value="Predicted protein"/>
    <property type="match status" value="1"/>
</dbReference>
<dbReference type="NCBIfam" id="NF004349">
    <property type="entry name" value="PRK05729.1"/>
    <property type="match status" value="1"/>
</dbReference>
<organism evidence="17 18">
    <name type="scientific">Jimgerdemannia flammicorona</name>
    <dbReference type="NCBI Taxonomy" id="994334"/>
    <lineage>
        <taxon>Eukaryota</taxon>
        <taxon>Fungi</taxon>
        <taxon>Fungi incertae sedis</taxon>
        <taxon>Mucoromycota</taxon>
        <taxon>Mucoromycotina</taxon>
        <taxon>Endogonomycetes</taxon>
        <taxon>Endogonales</taxon>
        <taxon>Endogonaceae</taxon>
        <taxon>Jimgerdemannia</taxon>
    </lineage>
</organism>
<dbReference type="Gene3D" id="1.10.287.380">
    <property type="entry name" value="Valyl-tRNA synthetase, C-terminal domain"/>
    <property type="match status" value="1"/>
</dbReference>
<feature type="compositionally biased region" description="Basic and acidic residues" evidence="13">
    <location>
        <begin position="29"/>
        <end position="38"/>
    </location>
</feature>
<evidence type="ECO:0000256" key="12">
    <source>
        <dbReference type="RuleBase" id="RU363035"/>
    </source>
</evidence>
<dbReference type="InterPro" id="IPR009008">
    <property type="entry name" value="Val/Leu/Ile-tRNA-synth_edit"/>
</dbReference>
<name>A0A433DEP1_9FUNG</name>
<keyword evidence="6 12" id="KW-0547">Nucleotide-binding</keyword>
<evidence type="ECO:0000256" key="4">
    <source>
        <dbReference type="ARBA" id="ARBA00022490"/>
    </source>
</evidence>
<feature type="domain" description="Aminoacyl-tRNA synthetase class Ia" evidence="14">
    <location>
        <begin position="687"/>
        <end position="840"/>
    </location>
</feature>
<evidence type="ECO:0000256" key="7">
    <source>
        <dbReference type="ARBA" id="ARBA00022840"/>
    </source>
</evidence>
<dbReference type="Pfam" id="PF10458">
    <property type="entry name" value="Val_tRNA-synt_C"/>
    <property type="match status" value="1"/>
</dbReference>
<dbReference type="SUPFAM" id="SSF50677">
    <property type="entry name" value="ValRS/IleRS/LeuRS editing domain"/>
    <property type="match status" value="1"/>
</dbReference>
<dbReference type="InterPro" id="IPR010978">
    <property type="entry name" value="tRNA-bd_arm"/>
</dbReference>
<evidence type="ECO:0000256" key="5">
    <source>
        <dbReference type="ARBA" id="ARBA00022598"/>
    </source>
</evidence>
<dbReference type="FunFam" id="3.40.50.620:FF:000020">
    <property type="entry name" value="Valine--tRNA ligase, mitochondrial"/>
    <property type="match status" value="1"/>
</dbReference>
<feature type="domain" description="Aminoacyl-tRNA synthetase class Ia" evidence="14">
    <location>
        <begin position="121"/>
        <end position="560"/>
    </location>
</feature>
<dbReference type="GO" id="GO:0006438">
    <property type="term" value="P:valyl-tRNA aminoacylation"/>
    <property type="evidence" value="ECO:0007669"/>
    <property type="project" value="InterPro"/>
</dbReference>
<dbReference type="InterPro" id="IPR001412">
    <property type="entry name" value="aa-tRNA-synth_I_CS"/>
</dbReference>
<feature type="compositionally biased region" description="Basic and acidic residues" evidence="13">
    <location>
        <begin position="50"/>
        <end position="76"/>
    </location>
</feature>
<keyword evidence="4" id="KW-0963">Cytoplasm</keyword>
<keyword evidence="8 12" id="KW-0648">Protein biosynthesis</keyword>
<dbReference type="Proteomes" id="UP000268093">
    <property type="component" value="Unassembled WGS sequence"/>
</dbReference>
<evidence type="ECO:0000256" key="10">
    <source>
        <dbReference type="ARBA" id="ARBA00029936"/>
    </source>
</evidence>
<accession>A0A433DEP1</accession>
<feature type="compositionally biased region" description="Low complexity" evidence="13">
    <location>
        <begin position="12"/>
        <end position="28"/>
    </location>
</feature>
<evidence type="ECO:0000256" key="1">
    <source>
        <dbReference type="ARBA" id="ARBA00004496"/>
    </source>
</evidence>
<dbReference type="GO" id="GO:0004832">
    <property type="term" value="F:valine-tRNA ligase activity"/>
    <property type="evidence" value="ECO:0007669"/>
    <property type="project" value="UniProtKB-EC"/>
</dbReference>
<dbReference type="OrthoDB" id="629407at2759"/>
<dbReference type="GO" id="GO:0005524">
    <property type="term" value="F:ATP binding"/>
    <property type="evidence" value="ECO:0007669"/>
    <property type="project" value="UniProtKB-KW"/>
</dbReference>
<feature type="compositionally biased region" description="Polar residues" evidence="13">
    <location>
        <begin position="1"/>
        <end position="11"/>
    </location>
</feature>
<keyword evidence="9 12" id="KW-0030">Aminoacyl-tRNA synthetase</keyword>
<dbReference type="InterPro" id="IPR002303">
    <property type="entry name" value="Valyl-tRNA_ligase"/>
</dbReference>
<evidence type="ECO:0000256" key="9">
    <source>
        <dbReference type="ARBA" id="ARBA00023146"/>
    </source>
</evidence>
<proteinExistence type="inferred from homology"/>
<dbReference type="PRINTS" id="PR00986">
    <property type="entry name" value="TRNASYNTHVAL"/>
</dbReference>
<dbReference type="GO" id="GO:0002161">
    <property type="term" value="F:aminoacyl-tRNA deacylase activity"/>
    <property type="evidence" value="ECO:0007669"/>
    <property type="project" value="InterPro"/>
</dbReference>
<sequence>MSTSNTVDPQLSSDPASEAAAAEGSAKSKNADKNEAKRLAKLAKFQQKQAAKEAPKAEAAPKEKKEKKPKTEKAPEPEYVNITPAGEKKAYQLYYRFRWASIDMSQPIASSYNPRAVESAWYEWWEKEKLFTPQFGPNGKPKPEGLFVVPAPPPNVTGSLHIGHALTVAIQDSLVRWNRMQGKTVLFNPGTDHAGISCQSVVEKKLWKEQKKTRHDLGRETFVAEVWKWKEKYGDRIYEQFKRLGSSYDWDRAAFTMDPVGFSIPFEGLSKPSKAVRETFVRLHDEGIIYRANRLVNWCVRLNTTLSNLEVESRELAGRTLLSVPGYEAHEKFEFGVLVQFAYPVEDSDEKLVVATTRVETMLGDTAVAVHSQDTRYKHLHGKYVIHPFNDRRLPIVIDDVLVDPTFGTGAVKITPAHDFNDYEVGKRHNLEFINILNDDGTLNENAGQFKGFRRFHARKAVVDALKEKGLYIDTKDNPMTVPICRRTDTRFCACPQQVRRHHRAADEAAMAVTDGKLKIQPKTSEQEWFRWLGSIQDWCVSRQLWWGHRVPAYFVRLEKIDFQDVNAMSDILCRCSQETVKLACNAYRMDPAARAVYWDGLGESEGWNAGESFVLALNDRISQHPSDNHYWISGQDEEIAMKKARARFHDQKFTLEQGIYFFVELLSTITKAMHFQCKLTMFHYPTSDPDVLDTWFSSGLWPFSIFGWPDDTEDLRNFYPTSLLETGWDILFFWVARMVMLGIKLTGQAPFSQVFCHAMIRDAHGRKMSKSLGNVVDPVDVIEGISLESMHQKLYEGNLDAVEIERAKSGQKADYPNGIPECGTDALRFALCAYTSAGENFPIISPASFRIACANWNLNVSYSTGRDINLDILRVEGYRKFCNKLWNATRFALMKLGDDFQPRTDATLTGNESLADRWILSKLNNASIEVNKALLDNNFMIATNVVYQFWVYELCDVFIVRSSPLGLSRLEISKPAIDSNQDISENVVRRRSAQDTLYTCLEAGLKLLHPFMPFVTEELYQRLARRPGDSIRTIALARYPIEEPAYADQQAEKDFDQVFAIVKAARSLIAEYNIQSNAKIYIKSSGARLHAIFRSQEPSIVTLIKECSEATSLEPSHDVPHGCALSTISEDINVLLLVKGMVDLDAEVSKFQKKLGNVTKAQETLQKKISITDYEIKVPADVREANETKLKSYQAEIDALTLSIQNFLKLKD</sequence>
<dbReference type="AlphaFoldDB" id="A0A433DEP1"/>
<dbReference type="InterPro" id="IPR037118">
    <property type="entry name" value="Val-tRNA_synth_C_sf"/>
</dbReference>
<dbReference type="SUPFAM" id="SSF47323">
    <property type="entry name" value="Anticodon-binding domain of a subclass of class I aminoacyl-tRNA synthetases"/>
    <property type="match status" value="1"/>
</dbReference>
<dbReference type="PANTHER" id="PTHR11946">
    <property type="entry name" value="VALYL-TRNA SYNTHETASES"/>
    <property type="match status" value="1"/>
</dbReference>
<gene>
    <name evidence="17" type="ORF">BC936DRAFT_142845</name>
</gene>
<evidence type="ECO:0000313" key="18">
    <source>
        <dbReference type="Proteomes" id="UP000268093"/>
    </source>
</evidence>
<dbReference type="InterPro" id="IPR002300">
    <property type="entry name" value="aa-tRNA-synth_Ia"/>
</dbReference>
<dbReference type="FunFam" id="3.90.740.10:FF:000005">
    <property type="entry name" value="Valine--tRNA ligase, mitochondrial"/>
    <property type="match status" value="1"/>
</dbReference>
<dbReference type="InterPro" id="IPR009080">
    <property type="entry name" value="tRNAsynth_Ia_anticodon-bd"/>
</dbReference>
<dbReference type="CDD" id="cd00817">
    <property type="entry name" value="ValRS_core"/>
    <property type="match status" value="1"/>
</dbReference>
<dbReference type="SUPFAM" id="SSF52374">
    <property type="entry name" value="Nucleotidylyl transferase"/>
    <property type="match status" value="1"/>
</dbReference>
<dbReference type="GO" id="GO:0005829">
    <property type="term" value="C:cytosol"/>
    <property type="evidence" value="ECO:0007669"/>
    <property type="project" value="TreeGrafter"/>
</dbReference>
<dbReference type="Pfam" id="PF08264">
    <property type="entry name" value="Anticodon_1"/>
    <property type="match status" value="1"/>
</dbReference>
<dbReference type="InterPro" id="IPR014729">
    <property type="entry name" value="Rossmann-like_a/b/a_fold"/>
</dbReference>
<dbReference type="Gene3D" id="3.90.740.10">
    <property type="entry name" value="Valyl/Leucyl/Isoleucyl-tRNA synthetase, editing domain"/>
    <property type="match status" value="1"/>
</dbReference>
<comment type="similarity">
    <text evidence="2 12">Belongs to the class-I aminoacyl-tRNA synthetase family.</text>
</comment>
<keyword evidence="18" id="KW-1185">Reference proteome</keyword>
<evidence type="ECO:0000259" key="15">
    <source>
        <dbReference type="Pfam" id="PF08264"/>
    </source>
</evidence>
<comment type="catalytic activity">
    <reaction evidence="11">
        <text>tRNA(Val) + L-valine + ATP = L-valyl-tRNA(Val) + AMP + diphosphate</text>
        <dbReference type="Rhea" id="RHEA:10704"/>
        <dbReference type="Rhea" id="RHEA-COMP:9672"/>
        <dbReference type="Rhea" id="RHEA-COMP:9708"/>
        <dbReference type="ChEBI" id="CHEBI:30616"/>
        <dbReference type="ChEBI" id="CHEBI:33019"/>
        <dbReference type="ChEBI" id="CHEBI:57762"/>
        <dbReference type="ChEBI" id="CHEBI:78442"/>
        <dbReference type="ChEBI" id="CHEBI:78537"/>
        <dbReference type="ChEBI" id="CHEBI:456215"/>
        <dbReference type="EC" id="6.1.1.9"/>
    </reaction>
</comment>
<reference evidence="17 18" key="1">
    <citation type="journal article" date="2018" name="New Phytol.">
        <title>Phylogenomics of Endogonaceae and evolution of mycorrhizas within Mucoromycota.</title>
        <authorList>
            <person name="Chang Y."/>
            <person name="Desiro A."/>
            <person name="Na H."/>
            <person name="Sandor L."/>
            <person name="Lipzen A."/>
            <person name="Clum A."/>
            <person name="Barry K."/>
            <person name="Grigoriev I.V."/>
            <person name="Martin F.M."/>
            <person name="Stajich J.E."/>
            <person name="Smith M.E."/>
            <person name="Bonito G."/>
            <person name="Spatafora J.W."/>
        </authorList>
    </citation>
    <scope>NUCLEOTIDE SEQUENCE [LARGE SCALE GENOMIC DNA]</scope>
    <source>
        <strain evidence="17 18">GMNB39</strain>
    </source>
</reference>
<dbReference type="PROSITE" id="PS00178">
    <property type="entry name" value="AA_TRNA_LIGASE_I"/>
    <property type="match status" value="1"/>
</dbReference>
<evidence type="ECO:0000313" key="17">
    <source>
        <dbReference type="EMBL" id="RUP49297.1"/>
    </source>
</evidence>